<reference evidence="1 2" key="1">
    <citation type="submission" date="2020-06" db="EMBL/GenBank/DDBJ databases">
        <title>Interaction of electrochemicaly active bacteria, Geobacter bremensis R4 on different carbon anode.</title>
        <authorList>
            <person name="Meng L."/>
            <person name="Yoshida N."/>
        </authorList>
    </citation>
    <scope>NUCLEOTIDE SEQUENCE [LARGE SCALE GENOMIC DNA]</scope>
    <source>
        <strain evidence="1 2">R4</strain>
    </source>
</reference>
<dbReference type="InterPro" id="IPR021312">
    <property type="entry name" value="DUF2889"/>
</dbReference>
<accession>A0A6S6LZ97</accession>
<name>A0A6S6LZ97_9BACT</name>
<protein>
    <recommendedName>
        <fullName evidence="3">DUF2889 domain-containing protein</fullName>
    </recommendedName>
</protein>
<dbReference type="Pfam" id="PF11136">
    <property type="entry name" value="DUF2889"/>
    <property type="match status" value="1"/>
</dbReference>
<gene>
    <name evidence="1" type="ORF">GEOBRER4_n1458</name>
</gene>
<evidence type="ECO:0000313" key="2">
    <source>
        <dbReference type="Proteomes" id="UP000515472"/>
    </source>
</evidence>
<evidence type="ECO:0000313" key="1">
    <source>
        <dbReference type="EMBL" id="BCG46649.1"/>
    </source>
</evidence>
<proteinExistence type="predicted"/>
<keyword evidence="2" id="KW-1185">Reference proteome</keyword>
<dbReference type="KEGG" id="gbn:GEOBRER4_13990"/>
<sequence length="151" mass="16439">MVDLNPMEDFQRDISYRLLKQDDGTAKLTALLKDRFHDVVAEVVVDVATLKILSAKADFHRSPTSDCGNVSARMQGLVGFVIGKGLQRKLTEVLGGREGCGNMRNLLLGLLPLALNLKAAAGISNEQEMMDAIHDKLIGTCAGYLSPREKN</sequence>
<dbReference type="RefSeq" id="WP_085813225.1">
    <property type="nucleotide sequence ID" value="NZ_AP023213.1"/>
</dbReference>
<organism evidence="1 2">
    <name type="scientific">Citrifermentans bremense</name>
    <dbReference type="NCBI Taxonomy" id="60035"/>
    <lineage>
        <taxon>Bacteria</taxon>
        <taxon>Pseudomonadati</taxon>
        <taxon>Thermodesulfobacteriota</taxon>
        <taxon>Desulfuromonadia</taxon>
        <taxon>Geobacterales</taxon>
        <taxon>Geobacteraceae</taxon>
        <taxon>Citrifermentans</taxon>
    </lineage>
</organism>
<evidence type="ECO:0008006" key="3">
    <source>
        <dbReference type="Google" id="ProtNLM"/>
    </source>
</evidence>
<dbReference type="Proteomes" id="UP000515472">
    <property type="component" value="Chromosome"/>
</dbReference>
<dbReference type="AlphaFoldDB" id="A0A6S6LZ97"/>
<dbReference type="EMBL" id="AP023213">
    <property type="protein sequence ID" value="BCG46649.1"/>
    <property type="molecule type" value="Genomic_DNA"/>
</dbReference>